<dbReference type="SUPFAM" id="SSF63825">
    <property type="entry name" value="YWTD domain"/>
    <property type="match status" value="1"/>
</dbReference>
<proteinExistence type="predicted"/>
<dbReference type="Proteomes" id="UP000288789">
    <property type="component" value="Unassembled WGS sequence"/>
</dbReference>
<comment type="caution">
    <text evidence="1">The sequence shown here is derived from an EMBL/GenBank/DDBJ whole genome shotgun (WGS) entry which is preliminary data.</text>
</comment>
<dbReference type="AlphaFoldDB" id="A0A451GEC7"/>
<protein>
    <recommendedName>
        <fullName evidence="3">WD40 repeat domain-containing protein</fullName>
    </recommendedName>
</protein>
<evidence type="ECO:0008006" key="3">
    <source>
        <dbReference type="Google" id="ProtNLM"/>
    </source>
</evidence>
<reference evidence="1 2" key="1">
    <citation type="submission" date="2018-12" db="EMBL/GenBank/DDBJ databases">
        <authorList>
            <person name="Li A."/>
            <person name="Zhang M."/>
            <person name="Zhu H."/>
        </authorList>
    </citation>
    <scope>NUCLEOTIDE SEQUENCE [LARGE SCALE GENOMIC DNA]</scope>
    <source>
        <strain evidence="1 2">R04H25</strain>
    </source>
</reference>
<evidence type="ECO:0000313" key="1">
    <source>
        <dbReference type="EMBL" id="RWU11312.1"/>
    </source>
</evidence>
<keyword evidence="2" id="KW-1185">Reference proteome</keyword>
<evidence type="ECO:0000313" key="2">
    <source>
        <dbReference type="Proteomes" id="UP000288789"/>
    </source>
</evidence>
<dbReference type="EMBL" id="RSFE01000004">
    <property type="protein sequence ID" value="RWU11312.1"/>
    <property type="molecule type" value="Genomic_DNA"/>
</dbReference>
<accession>A0A451GEC7</accession>
<dbReference type="OrthoDB" id="6398027at2"/>
<organism evidence="1 2">
    <name type="scientific">Pseudidiomarina gelatinasegens</name>
    <dbReference type="NCBI Taxonomy" id="2487740"/>
    <lineage>
        <taxon>Bacteria</taxon>
        <taxon>Pseudomonadati</taxon>
        <taxon>Pseudomonadota</taxon>
        <taxon>Gammaproteobacteria</taxon>
        <taxon>Alteromonadales</taxon>
        <taxon>Idiomarinaceae</taxon>
        <taxon>Pseudidiomarina</taxon>
    </lineage>
</organism>
<name>A0A451GEC7_9GAMM</name>
<sequence length="366" mass="41059">MLLLSAKDDEVASTLGGHETHKGLFMLRIFLFIFSIALISGCGAGDEDKPDERPPTIEVVDRDVQYLDSYWLPGGRNYAVHENSLAISHNAGVSLLDINESGLVESEIQVSSTGSINIATLENGDIATLMVNHVRVNRIESDMFDVIYMTEDSPDLSAVIFESFGNCAYWVDKSSPDEVQRYTIKEVCVDSQGLTTQDIRYQTENWINNVYALEDGSIVVFESLGGPQKISLLSSEFELLDEYTTTDKLYGFDIELRDDTLFFTGFATVWKMGVSFNGLSEPKLFHETVNPTSSNGTNRVAVHDKGVLLANNNFIYAYNLNGDDVTEIYRIDVEKTIEALVVYKNFLIVSYWDNVDFEIYRISDLI</sequence>
<dbReference type="RefSeq" id="WP_128352318.1">
    <property type="nucleotide sequence ID" value="NZ_RSFE01000004.1"/>
</dbReference>
<gene>
    <name evidence="1" type="ORF">EGC76_07175</name>
</gene>